<evidence type="ECO:0000259" key="1">
    <source>
        <dbReference type="Pfam" id="PF00144"/>
    </source>
</evidence>
<reference evidence="2" key="1">
    <citation type="submission" date="2021-04" db="EMBL/GenBank/DDBJ databases">
        <title>Microbacterium tenobrionis sp. nov. and Microbacterium allomyrinae sp. nov., isolated from larvae of Tenobrio molitor and Allomyrina dichotoma, respectively.</title>
        <authorList>
            <person name="Lee S.D."/>
        </authorList>
    </citation>
    <scope>NUCLEOTIDE SEQUENCE</scope>
    <source>
        <strain evidence="2">BWT-G7</strain>
    </source>
</reference>
<gene>
    <name evidence="2" type="ORF">KEC57_04825</name>
</gene>
<dbReference type="EMBL" id="JAGTTN010000001">
    <property type="protein sequence ID" value="MCC2031504.1"/>
    <property type="molecule type" value="Genomic_DNA"/>
</dbReference>
<evidence type="ECO:0000313" key="3">
    <source>
        <dbReference type="Proteomes" id="UP001139354"/>
    </source>
</evidence>
<dbReference type="InterPro" id="IPR012338">
    <property type="entry name" value="Beta-lactam/transpept-like"/>
</dbReference>
<keyword evidence="3" id="KW-1185">Reference proteome</keyword>
<sequence>MNTDDRPLAATLRRFVDAGEVAGAALRFRQRGALVEEAVIGWADIERRREVTARSVFRQASLTKPVVAVAILQLVETGLVRLDDPVAVFIPSYASTMVAEGVPTNWSSPSEAGAGMRIVDAIRPVTIRDLLTHSSGLGHGPHSAGLIDAVRMPGQTLAERVDAYTTIPADAQPGESAGYSPQVGFDVLGRVVEVCTGVDLHSALRAGILDPLGMTDTTFVLTAEQHRRLVTLYGLVDGVLRDESASPDALSMTPVGLASGAAGLYGTAWDFDRFARMLGGGGELEGTRILKRSSVEAMSAERSAGARAMGHGLEWGLGVIVEVVGNDVKAPGAWGWSGAWGSHLVIDSVNRTTLVLMVNRSDIGGAGSAPSRELEQVALREYGRVHARTRH</sequence>
<feature type="domain" description="Beta-lactamase-related" evidence="1">
    <location>
        <begin position="9"/>
        <end position="362"/>
    </location>
</feature>
<dbReference type="Proteomes" id="UP001139354">
    <property type="component" value="Unassembled WGS sequence"/>
</dbReference>
<dbReference type="SUPFAM" id="SSF56601">
    <property type="entry name" value="beta-lactamase/transpeptidase-like"/>
    <property type="match status" value="1"/>
</dbReference>
<dbReference type="InterPro" id="IPR050789">
    <property type="entry name" value="Diverse_Enzym_Activities"/>
</dbReference>
<accession>A0A9X1LT04</accession>
<dbReference type="Pfam" id="PF00144">
    <property type="entry name" value="Beta-lactamase"/>
    <property type="match status" value="1"/>
</dbReference>
<dbReference type="AlphaFoldDB" id="A0A9X1LT04"/>
<protein>
    <submittedName>
        <fullName evidence="2">Beta-lactamase family protein</fullName>
    </submittedName>
</protein>
<comment type="caution">
    <text evidence="2">The sequence shown here is derived from an EMBL/GenBank/DDBJ whole genome shotgun (WGS) entry which is preliminary data.</text>
</comment>
<organism evidence="2 3">
    <name type="scientific">Microbacterium allomyrinae</name>
    <dbReference type="NCBI Taxonomy" id="2830666"/>
    <lineage>
        <taxon>Bacteria</taxon>
        <taxon>Bacillati</taxon>
        <taxon>Actinomycetota</taxon>
        <taxon>Actinomycetes</taxon>
        <taxon>Micrococcales</taxon>
        <taxon>Microbacteriaceae</taxon>
        <taxon>Microbacterium</taxon>
    </lineage>
</organism>
<dbReference type="RefSeq" id="WP_229383383.1">
    <property type="nucleotide sequence ID" value="NZ_JAGTTN010000001.1"/>
</dbReference>
<name>A0A9X1LT04_9MICO</name>
<dbReference type="PANTHER" id="PTHR43283">
    <property type="entry name" value="BETA-LACTAMASE-RELATED"/>
    <property type="match status" value="1"/>
</dbReference>
<dbReference type="PANTHER" id="PTHR43283:SF3">
    <property type="entry name" value="BETA-LACTAMASE FAMILY PROTEIN (AFU_ORTHOLOGUE AFUA_5G07500)"/>
    <property type="match status" value="1"/>
</dbReference>
<evidence type="ECO:0000313" key="2">
    <source>
        <dbReference type="EMBL" id="MCC2031504.1"/>
    </source>
</evidence>
<proteinExistence type="predicted"/>
<dbReference type="InterPro" id="IPR001466">
    <property type="entry name" value="Beta-lactam-related"/>
</dbReference>
<dbReference type="Gene3D" id="3.40.710.10">
    <property type="entry name" value="DD-peptidase/beta-lactamase superfamily"/>
    <property type="match status" value="1"/>
</dbReference>